<dbReference type="Pfam" id="PF00392">
    <property type="entry name" value="GntR"/>
    <property type="match status" value="1"/>
</dbReference>
<name>E1RC87_SEDSS</name>
<dbReference type="PROSITE" id="PS50949">
    <property type="entry name" value="HTH_GNTR"/>
    <property type="match status" value="1"/>
</dbReference>
<evidence type="ECO:0000313" key="6">
    <source>
        <dbReference type="Proteomes" id="UP000002318"/>
    </source>
</evidence>
<dbReference type="InterPro" id="IPR000524">
    <property type="entry name" value="Tscrpt_reg_HTH_GntR"/>
</dbReference>
<dbReference type="InterPro" id="IPR036390">
    <property type="entry name" value="WH_DNA-bd_sf"/>
</dbReference>
<feature type="domain" description="HTH gntR-type" evidence="4">
    <location>
        <begin position="8"/>
        <end position="76"/>
    </location>
</feature>
<dbReference type="Gene3D" id="1.10.10.10">
    <property type="entry name" value="Winged helix-like DNA-binding domain superfamily/Winged helix DNA-binding domain"/>
    <property type="match status" value="1"/>
</dbReference>
<gene>
    <name evidence="5" type="ordered locus">Spirs_0832</name>
</gene>
<dbReference type="eggNOG" id="COG1609">
    <property type="taxonomic scope" value="Bacteria"/>
</dbReference>
<keyword evidence="6" id="KW-1185">Reference proteome</keyword>
<dbReference type="PANTHER" id="PTHR30146:SF109">
    <property type="entry name" value="HTH-TYPE TRANSCRIPTIONAL REGULATOR GALS"/>
    <property type="match status" value="1"/>
</dbReference>
<protein>
    <submittedName>
        <fullName evidence="5">Transcriptional regulator, GntR family with LacI sensor</fullName>
    </submittedName>
</protein>
<dbReference type="Pfam" id="PF13377">
    <property type="entry name" value="Peripla_BP_3"/>
    <property type="match status" value="1"/>
</dbReference>
<evidence type="ECO:0000313" key="5">
    <source>
        <dbReference type="EMBL" id="ADK79967.1"/>
    </source>
</evidence>
<dbReference type="HOGENOM" id="CLU_037628_15_0_12"/>
<accession>E1RC87</accession>
<dbReference type="STRING" id="573413.Spirs_0832"/>
<organism evidence="5 6">
    <name type="scientific">Sediminispirochaeta smaragdinae (strain DSM 11293 / JCM 15392 / SEBR 4228)</name>
    <name type="common">Spirochaeta smaragdinae</name>
    <dbReference type="NCBI Taxonomy" id="573413"/>
    <lineage>
        <taxon>Bacteria</taxon>
        <taxon>Pseudomonadati</taxon>
        <taxon>Spirochaetota</taxon>
        <taxon>Spirochaetia</taxon>
        <taxon>Spirochaetales</taxon>
        <taxon>Spirochaetaceae</taxon>
        <taxon>Sediminispirochaeta</taxon>
    </lineage>
</organism>
<proteinExistence type="predicted"/>
<dbReference type="InterPro" id="IPR028082">
    <property type="entry name" value="Peripla_BP_I"/>
</dbReference>
<evidence type="ECO:0000256" key="1">
    <source>
        <dbReference type="ARBA" id="ARBA00023015"/>
    </source>
</evidence>
<dbReference type="SMART" id="SM00345">
    <property type="entry name" value="HTH_GNTR"/>
    <property type="match status" value="1"/>
</dbReference>
<evidence type="ECO:0000256" key="3">
    <source>
        <dbReference type="ARBA" id="ARBA00023163"/>
    </source>
</evidence>
<dbReference type="InterPro" id="IPR036388">
    <property type="entry name" value="WH-like_DNA-bd_sf"/>
</dbReference>
<dbReference type="InterPro" id="IPR046335">
    <property type="entry name" value="LacI/GalR-like_sensor"/>
</dbReference>
<dbReference type="CDD" id="cd07377">
    <property type="entry name" value="WHTH_GntR"/>
    <property type="match status" value="1"/>
</dbReference>
<evidence type="ECO:0000259" key="4">
    <source>
        <dbReference type="PROSITE" id="PS50949"/>
    </source>
</evidence>
<dbReference type="PANTHER" id="PTHR30146">
    <property type="entry name" value="LACI-RELATED TRANSCRIPTIONAL REPRESSOR"/>
    <property type="match status" value="1"/>
</dbReference>
<dbReference type="KEGG" id="ssm:Spirs_0832"/>
<dbReference type="PRINTS" id="PR00035">
    <property type="entry name" value="HTHGNTR"/>
</dbReference>
<dbReference type="Proteomes" id="UP000002318">
    <property type="component" value="Chromosome"/>
</dbReference>
<dbReference type="AlphaFoldDB" id="E1RC87"/>
<dbReference type="Gene3D" id="3.40.50.2300">
    <property type="match status" value="2"/>
</dbReference>
<keyword evidence="3" id="KW-0804">Transcription</keyword>
<dbReference type="GO" id="GO:0000976">
    <property type="term" value="F:transcription cis-regulatory region binding"/>
    <property type="evidence" value="ECO:0007669"/>
    <property type="project" value="TreeGrafter"/>
</dbReference>
<dbReference type="InterPro" id="IPR033532">
    <property type="entry name" value="AraR_ligand_bind_dom"/>
</dbReference>
<dbReference type="SUPFAM" id="SSF46785">
    <property type="entry name" value="Winged helix' DNA-binding domain"/>
    <property type="match status" value="1"/>
</dbReference>
<evidence type="ECO:0000256" key="2">
    <source>
        <dbReference type="ARBA" id="ARBA00023125"/>
    </source>
</evidence>
<keyword evidence="1" id="KW-0805">Transcription regulation</keyword>
<dbReference type="CDD" id="cd01541">
    <property type="entry name" value="PBP1_AraR"/>
    <property type="match status" value="1"/>
</dbReference>
<keyword evidence="2" id="KW-0238">DNA-binding</keyword>
<dbReference type="SUPFAM" id="SSF53822">
    <property type="entry name" value="Periplasmic binding protein-like I"/>
    <property type="match status" value="1"/>
</dbReference>
<dbReference type="RefSeq" id="WP_013253431.1">
    <property type="nucleotide sequence ID" value="NC_014364.1"/>
</dbReference>
<reference evidence="6" key="1">
    <citation type="journal article" date="2010" name="Stand. Genomic Sci.">
        <title>Complete genome sequence of Spirochaeta smaragdinae type strain (SEBR 4228).</title>
        <authorList>
            <person name="Mavromatis K."/>
            <person name="Yasawong M."/>
            <person name="Chertkov O."/>
            <person name="Lapidus A."/>
            <person name="Lucas S."/>
            <person name="Nolan M."/>
            <person name="Del Rio T.G."/>
            <person name="Tice H."/>
            <person name="Cheng J.F."/>
            <person name="Pitluck S."/>
            <person name="Liolios K."/>
            <person name="Ivanova N."/>
            <person name="Tapia R."/>
            <person name="Han C."/>
            <person name="Bruce D."/>
            <person name="Goodwin L."/>
            <person name="Pati A."/>
            <person name="Chen A."/>
            <person name="Palaniappan K."/>
            <person name="Land M."/>
            <person name="Hauser L."/>
            <person name="Chang Y.J."/>
            <person name="Jeffries C.D."/>
            <person name="Detter J.C."/>
            <person name="Rohde M."/>
            <person name="Brambilla E."/>
            <person name="Spring S."/>
            <person name="Goker M."/>
            <person name="Sikorski J."/>
            <person name="Woyke T."/>
            <person name="Bristow J."/>
            <person name="Eisen J.A."/>
            <person name="Markowitz V."/>
            <person name="Hugenholtz P."/>
            <person name="Klenk H.P."/>
            <person name="Kyrpides N.C."/>
        </authorList>
    </citation>
    <scope>NUCLEOTIDE SEQUENCE [LARGE SCALE GENOMIC DNA]</scope>
    <source>
        <strain evidence="6">DSM 11293 / JCM 15392 / SEBR 4228</strain>
    </source>
</reference>
<dbReference type="GO" id="GO:0003700">
    <property type="term" value="F:DNA-binding transcription factor activity"/>
    <property type="evidence" value="ECO:0007669"/>
    <property type="project" value="InterPro"/>
</dbReference>
<dbReference type="EMBL" id="CP002116">
    <property type="protein sequence ID" value="ADK79967.1"/>
    <property type="molecule type" value="Genomic_DNA"/>
</dbReference>
<sequence>MDSKIFNGTKKEMVRHYIKQILIDGTIGFGMRLPSENELVKKFQVSRQTIRQAFSDLANEGLIYKQQGKGTFSKYRKNARQKQAIAVITTYISEFVFPGIVSGIEDVLSDKGYMMLLANTNNSKEKEAEYLRNVMEHNVVGVIIEPSKSAQGNINLQIFNEMSKKGIKFVFINAYYPDFDSSYIVMDDQKGAYIVVEHLLQRGHRRIACVYKTDDRQGVDRKSGYLQALDSYGVEIDNSLIGEYDTAGMYLFPYMFAQSVLRSDNPPTAFTCYNDQSALMVIQAIKDSGLRFPEDVSVVGYDDSIEVLSQDIGITTIKHPKRDMGVQGARFIIDMIEGRMKRPQYVYKPDLIVRDSCRNL</sequence>